<protein>
    <submittedName>
        <fullName evidence="3">Uncharacterized conserved protein YndB, AHSA1/START domain</fullName>
    </submittedName>
</protein>
<dbReference type="OrthoDB" id="9805228at2"/>
<dbReference type="SUPFAM" id="SSF55961">
    <property type="entry name" value="Bet v1-like"/>
    <property type="match status" value="1"/>
</dbReference>
<dbReference type="InterPro" id="IPR023393">
    <property type="entry name" value="START-like_dom_sf"/>
</dbReference>
<name>A0A1X7NQ15_9HYPH</name>
<evidence type="ECO:0000313" key="4">
    <source>
        <dbReference type="Proteomes" id="UP000193083"/>
    </source>
</evidence>
<dbReference type="RefSeq" id="WP_085464212.1">
    <property type="nucleotide sequence ID" value="NZ_FXBL01000004.1"/>
</dbReference>
<keyword evidence="4" id="KW-1185">Reference proteome</keyword>
<proteinExistence type="inferred from homology"/>
<evidence type="ECO:0000259" key="2">
    <source>
        <dbReference type="Pfam" id="PF08327"/>
    </source>
</evidence>
<accession>A0A1X7NQ15</accession>
<reference evidence="3 4" key="1">
    <citation type="submission" date="2017-04" db="EMBL/GenBank/DDBJ databases">
        <authorList>
            <person name="Afonso C.L."/>
            <person name="Miller P.J."/>
            <person name="Scott M.A."/>
            <person name="Spackman E."/>
            <person name="Goraichik I."/>
            <person name="Dimitrov K.M."/>
            <person name="Suarez D.L."/>
            <person name="Swayne D.E."/>
        </authorList>
    </citation>
    <scope>NUCLEOTIDE SEQUENCE [LARGE SCALE GENOMIC DNA]</scope>
    <source>
        <strain evidence="3 4">B5P</strain>
    </source>
</reference>
<dbReference type="Gene3D" id="3.30.530.20">
    <property type="match status" value="1"/>
</dbReference>
<dbReference type="AlphaFoldDB" id="A0A1X7NQ15"/>
<dbReference type="InterPro" id="IPR013538">
    <property type="entry name" value="ASHA1/2-like_C"/>
</dbReference>
<dbReference type="Proteomes" id="UP000193083">
    <property type="component" value="Unassembled WGS sequence"/>
</dbReference>
<evidence type="ECO:0000313" key="3">
    <source>
        <dbReference type="EMBL" id="SMH39734.1"/>
    </source>
</evidence>
<dbReference type="Pfam" id="PF08327">
    <property type="entry name" value="AHSA1"/>
    <property type="match status" value="1"/>
</dbReference>
<comment type="similarity">
    <text evidence="1">Belongs to the AHA1 family.</text>
</comment>
<organism evidence="3 4">
    <name type="scientific">Mesorhizobium australicum</name>
    <dbReference type="NCBI Taxonomy" id="536018"/>
    <lineage>
        <taxon>Bacteria</taxon>
        <taxon>Pseudomonadati</taxon>
        <taxon>Pseudomonadota</taxon>
        <taxon>Alphaproteobacteria</taxon>
        <taxon>Hyphomicrobiales</taxon>
        <taxon>Phyllobacteriaceae</taxon>
        <taxon>Mesorhizobium</taxon>
    </lineage>
</organism>
<feature type="domain" description="Activator of Hsp90 ATPase homologue 1/2-like C-terminal" evidence="2">
    <location>
        <begin position="15"/>
        <end position="142"/>
    </location>
</feature>
<sequence>MEDRPSLTLRRRFAAVPRLVYKAWTDPAMIVMWWGPTGAKTLSAETDPRPGGRYHIVFTTPDGETHDVSGEYQEAEEFSILSFGWMWRTLPDRASFVRLTFVDDGKGGTEFTMHHSQFYDEPARDRHIEGWTGALDKLEALMAGMGRSTTPA</sequence>
<gene>
    <name evidence="3" type="ORF">SAMN02982922_2209</name>
</gene>
<evidence type="ECO:0000256" key="1">
    <source>
        <dbReference type="ARBA" id="ARBA00006817"/>
    </source>
</evidence>
<dbReference type="EMBL" id="FXBL01000004">
    <property type="protein sequence ID" value="SMH39734.1"/>
    <property type="molecule type" value="Genomic_DNA"/>
</dbReference>
<dbReference type="CDD" id="cd07814">
    <property type="entry name" value="SRPBCC_CalC_Aha1-like"/>
    <property type="match status" value="1"/>
</dbReference>